<feature type="transmembrane region" description="Helical" evidence="2">
    <location>
        <begin position="12"/>
        <end position="30"/>
    </location>
</feature>
<evidence type="ECO:0000313" key="4">
    <source>
        <dbReference type="Proteomes" id="UP000253845"/>
    </source>
</evidence>
<feature type="transmembrane region" description="Helical" evidence="2">
    <location>
        <begin position="50"/>
        <end position="72"/>
    </location>
</feature>
<gene>
    <name evidence="3" type="ORF">M747DRAFT_319291</name>
</gene>
<dbReference type="GO" id="GO:0016020">
    <property type="term" value="C:membrane"/>
    <property type="evidence" value="ECO:0007669"/>
    <property type="project" value="UniProtKB-SubCell"/>
</dbReference>
<dbReference type="PANTHER" id="PTHR48022:SF14">
    <property type="entry name" value="MAJOR FACILITATOR SUPERFAMILY (MFS) PROFILE DOMAIN-CONTAINING PROTEIN-RELATED"/>
    <property type="match status" value="1"/>
</dbReference>
<dbReference type="VEuPathDB" id="FungiDB:M747DRAFT_319291"/>
<keyword evidence="2" id="KW-1133">Transmembrane helix</keyword>
<keyword evidence="2" id="KW-0472">Membrane</keyword>
<evidence type="ECO:0000256" key="1">
    <source>
        <dbReference type="ARBA" id="ARBA00004141"/>
    </source>
</evidence>
<dbReference type="InterPro" id="IPR050360">
    <property type="entry name" value="MFS_Sugar_Transporters"/>
</dbReference>
<dbReference type="PANTHER" id="PTHR48022">
    <property type="entry name" value="PLASTIDIC GLUCOSE TRANSPORTER 4"/>
    <property type="match status" value="1"/>
</dbReference>
<accession>A0A370BMU7</accession>
<reference evidence="3 4" key="1">
    <citation type="submission" date="2018-07" db="EMBL/GenBank/DDBJ databases">
        <title>Section-level genome sequencing of Aspergillus section Nigri to investigate inter- and intra-species variation.</title>
        <authorList>
            <consortium name="DOE Joint Genome Institute"/>
            <person name="Vesth T.C."/>
            <person name="Nybo J.L."/>
            <person name="Theobald S."/>
            <person name="Frisvad J.C."/>
            <person name="Larsen T.O."/>
            <person name="Nielsen K.F."/>
            <person name="Hoof J.B."/>
            <person name="Brandl J."/>
            <person name="Salamov A."/>
            <person name="Riley R."/>
            <person name="Gladden J.M."/>
            <person name="Phatale P."/>
            <person name="Nielsen M.T."/>
            <person name="Lyhne E.K."/>
            <person name="Kogle M.E."/>
            <person name="Strasser K."/>
            <person name="McDonnell E."/>
            <person name="Barry K."/>
            <person name="Clum A."/>
            <person name="Chen C."/>
            <person name="Nolan M."/>
            <person name="Sandor L."/>
            <person name="Kuo A."/>
            <person name="Lipzen A."/>
            <person name="Hainaut M."/>
            <person name="Drula E."/>
            <person name="Tsang A."/>
            <person name="Magnuson J.K."/>
            <person name="Henrissat B."/>
            <person name="Wiebenga A."/>
            <person name="Simmons B.A."/>
            <person name="Makela M.R."/>
            <person name="De vries R.P."/>
            <person name="Grigoriev I.V."/>
            <person name="Mortensen U.H."/>
            <person name="Baker S.E."/>
            <person name="Andersen M.R."/>
        </authorList>
    </citation>
    <scope>NUCLEOTIDE SEQUENCE [LARGE SCALE GENOMIC DNA]</scope>
    <source>
        <strain evidence="3 4">ATCC 13496</strain>
    </source>
</reference>
<comment type="subcellular location">
    <subcellularLocation>
        <location evidence="1">Membrane</location>
        <topology evidence="1">Multi-pass membrane protein</topology>
    </subcellularLocation>
</comment>
<sequence length="134" mass="14962">MIWACNGDVYCEMKYMISFGATCAALLWTYQNEVLPISARGTGTALSACINWVYFALGGVCIATSIVMFLFYPETAQRSLEKLDLLFKPNRRKLICLDWEACQKGSLLHRDLEGVKAARQLELALAMKEIGKAV</sequence>
<dbReference type="Proteomes" id="UP000253845">
    <property type="component" value="Unassembled WGS sequence"/>
</dbReference>
<dbReference type="Gene3D" id="1.20.1250.20">
    <property type="entry name" value="MFS general substrate transporter like domains"/>
    <property type="match status" value="1"/>
</dbReference>
<dbReference type="InterPro" id="IPR036259">
    <property type="entry name" value="MFS_trans_sf"/>
</dbReference>
<dbReference type="GO" id="GO:0005351">
    <property type="term" value="F:carbohydrate:proton symporter activity"/>
    <property type="evidence" value="ECO:0007669"/>
    <property type="project" value="TreeGrafter"/>
</dbReference>
<organism evidence="3 4">
    <name type="scientific">Aspergillus niger ATCC 13496</name>
    <dbReference type="NCBI Taxonomy" id="1353008"/>
    <lineage>
        <taxon>Eukaryota</taxon>
        <taxon>Fungi</taxon>
        <taxon>Dikarya</taxon>
        <taxon>Ascomycota</taxon>
        <taxon>Pezizomycotina</taxon>
        <taxon>Eurotiomycetes</taxon>
        <taxon>Eurotiomycetidae</taxon>
        <taxon>Eurotiales</taxon>
        <taxon>Aspergillaceae</taxon>
        <taxon>Aspergillus</taxon>
        <taxon>Aspergillus subgen. Circumdati</taxon>
    </lineage>
</organism>
<name>A0A370BMU7_ASPNG</name>
<evidence type="ECO:0008006" key="5">
    <source>
        <dbReference type="Google" id="ProtNLM"/>
    </source>
</evidence>
<dbReference type="SUPFAM" id="SSF103473">
    <property type="entry name" value="MFS general substrate transporter"/>
    <property type="match status" value="1"/>
</dbReference>
<keyword evidence="2" id="KW-0812">Transmembrane</keyword>
<protein>
    <recommendedName>
        <fullName evidence="5">Major facilitator superfamily (MFS) profile domain-containing protein</fullName>
    </recommendedName>
</protein>
<evidence type="ECO:0000256" key="2">
    <source>
        <dbReference type="SAM" id="Phobius"/>
    </source>
</evidence>
<dbReference type="EMBL" id="KZ851961">
    <property type="protein sequence ID" value="RDH14672.1"/>
    <property type="molecule type" value="Genomic_DNA"/>
</dbReference>
<dbReference type="AlphaFoldDB" id="A0A370BMU7"/>
<evidence type="ECO:0000313" key="3">
    <source>
        <dbReference type="EMBL" id="RDH14672.1"/>
    </source>
</evidence>
<proteinExistence type="predicted"/>